<protein>
    <submittedName>
        <fullName evidence="1">Uncharacterized protein</fullName>
    </submittedName>
</protein>
<evidence type="ECO:0000313" key="1">
    <source>
        <dbReference type="EMBL" id="GAK47711.1"/>
    </source>
</evidence>
<dbReference type="EMBL" id="BBJM01000011">
    <property type="protein sequence ID" value="GAK47711.1"/>
    <property type="molecule type" value="Genomic_DNA"/>
</dbReference>
<dbReference type="Proteomes" id="UP000028700">
    <property type="component" value="Unassembled WGS sequence"/>
</dbReference>
<sequence length="131" mass="15051">MPAKVQRLMSRNINKIFRLMSVDFEYAIPTTTADDHWGDQSKEPLEWQSIREPIISVGNSASTLVKLPGGDASSYSWEWLSHLEVPEKTVVRYRGQQFSVTRYGDSQDIVGAYLYFLQGRSDHIDVQRKNL</sequence>
<organism evidence="1 2">
    <name type="scientific">Secundilactobacillus oryzae JCM 18671</name>
    <dbReference type="NCBI Taxonomy" id="1291743"/>
    <lineage>
        <taxon>Bacteria</taxon>
        <taxon>Bacillati</taxon>
        <taxon>Bacillota</taxon>
        <taxon>Bacilli</taxon>
        <taxon>Lactobacillales</taxon>
        <taxon>Lactobacillaceae</taxon>
        <taxon>Secundilactobacillus</taxon>
    </lineage>
</organism>
<accession>A0A081BI43</accession>
<name>A0A081BI43_9LACO</name>
<evidence type="ECO:0000313" key="2">
    <source>
        <dbReference type="Proteomes" id="UP000028700"/>
    </source>
</evidence>
<proteinExistence type="predicted"/>
<gene>
    <name evidence="1" type="ORF">LOSG293_110270</name>
</gene>
<dbReference type="eggNOG" id="ENOG5030BRU">
    <property type="taxonomic scope" value="Bacteria"/>
</dbReference>
<comment type="caution">
    <text evidence="1">The sequence shown here is derived from an EMBL/GenBank/DDBJ whole genome shotgun (WGS) entry which is preliminary data.</text>
</comment>
<keyword evidence="2" id="KW-1185">Reference proteome</keyword>
<dbReference type="RefSeq" id="WP_034527321.1">
    <property type="nucleotide sequence ID" value="NZ_BBAZ01000001.1"/>
</dbReference>
<dbReference type="STRING" id="1291743.LOSG293_110270"/>
<dbReference type="AlphaFoldDB" id="A0A081BI43"/>
<reference evidence="1" key="1">
    <citation type="journal article" date="2014" name="Genome Announc.">
        <title>Draft Genome Sequence of Lactobacillus oryzae Strain SG293T.</title>
        <authorList>
            <person name="Tanizawa Y."/>
            <person name="Fujisawa T."/>
            <person name="Mochizuki T."/>
            <person name="Kaminuma E."/>
            <person name="Nakamura Y."/>
            <person name="Tohno M."/>
        </authorList>
    </citation>
    <scope>NUCLEOTIDE SEQUENCE [LARGE SCALE GENOMIC DNA]</scope>
    <source>
        <strain evidence="1">SG293</strain>
    </source>
</reference>